<dbReference type="Proteomes" id="UP000654257">
    <property type="component" value="Unassembled WGS sequence"/>
</dbReference>
<evidence type="ECO:0000313" key="2">
    <source>
        <dbReference type="Proteomes" id="UP000654257"/>
    </source>
</evidence>
<name>A0A917CIP7_9NOCA</name>
<protein>
    <recommendedName>
        <fullName evidence="3">AbiEi antitoxin C-terminal domain-containing protein</fullName>
    </recommendedName>
</protein>
<reference evidence="1" key="2">
    <citation type="submission" date="2020-09" db="EMBL/GenBank/DDBJ databases">
        <authorList>
            <person name="Sun Q."/>
            <person name="Sedlacek I."/>
        </authorList>
    </citation>
    <scope>NUCLEOTIDE SEQUENCE</scope>
    <source>
        <strain evidence="1">CCM 7905</strain>
    </source>
</reference>
<organism evidence="1 2">
    <name type="scientific">Rhodococcoides trifolii</name>
    <dbReference type="NCBI Taxonomy" id="908250"/>
    <lineage>
        <taxon>Bacteria</taxon>
        <taxon>Bacillati</taxon>
        <taxon>Actinomycetota</taxon>
        <taxon>Actinomycetes</taxon>
        <taxon>Mycobacteriales</taxon>
        <taxon>Nocardiaceae</taxon>
        <taxon>Rhodococcoides</taxon>
    </lineage>
</organism>
<evidence type="ECO:0008006" key="3">
    <source>
        <dbReference type="Google" id="ProtNLM"/>
    </source>
</evidence>
<comment type="caution">
    <text evidence="1">The sequence shown here is derived from an EMBL/GenBank/DDBJ whole genome shotgun (WGS) entry which is preliminary data.</text>
</comment>
<evidence type="ECO:0000313" key="1">
    <source>
        <dbReference type="EMBL" id="GGF90202.1"/>
    </source>
</evidence>
<dbReference type="AlphaFoldDB" id="A0A917CIP7"/>
<sequence length="329" mass="35903">MKRGAWAEELASIRNASVDGVITPKELRGLGVSASSIVNRCLPDGPWQRLLPGIVLLHNGPPSDRQRMIGALTYGGPGSILTGLAGLVSYGYRSAAPSVAILVPHETRRKPHGFVEVDRTRRMPELTERGYLQVAPVHRCVVDAVRRTKDESLCLDLLVTAVQRGGTSIEELAIELSECTTRGTALPRRQLHKLGKGAHSAAEVEAHELYEASDLPPMHLNRDVLDAAGNVIARPDGWLDDVGLAWEIDSLAHHLSVADHERTMLRRSRMQSHGIVVVSHLPKTVRQSPNVVIRELRAAYELAASRPRPNVRMRVIAGESGAHSVDLTV</sequence>
<reference evidence="1" key="1">
    <citation type="journal article" date="2014" name="Int. J. Syst. Evol. Microbiol.">
        <title>Complete genome sequence of Corynebacterium casei LMG S-19264T (=DSM 44701T), isolated from a smear-ripened cheese.</title>
        <authorList>
            <consortium name="US DOE Joint Genome Institute (JGI-PGF)"/>
            <person name="Walter F."/>
            <person name="Albersmeier A."/>
            <person name="Kalinowski J."/>
            <person name="Ruckert C."/>
        </authorList>
    </citation>
    <scope>NUCLEOTIDE SEQUENCE</scope>
    <source>
        <strain evidence="1">CCM 7905</strain>
    </source>
</reference>
<keyword evidence="2" id="KW-1185">Reference proteome</keyword>
<accession>A0A917CIP7</accession>
<gene>
    <name evidence="1" type="ORF">GCM10007304_00100</name>
</gene>
<proteinExistence type="predicted"/>
<dbReference type="EMBL" id="BMCU01000001">
    <property type="protein sequence ID" value="GGF90202.1"/>
    <property type="molecule type" value="Genomic_DNA"/>
</dbReference>